<dbReference type="EMBL" id="JARKIF010000004">
    <property type="protein sequence ID" value="KAJ7641518.1"/>
    <property type="molecule type" value="Genomic_DNA"/>
</dbReference>
<organism evidence="1 2">
    <name type="scientific">Roridomyces roridus</name>
    <dbReference type="NCBI Taxonomy" id="1738132"/>
    <lineage>
        <taxon>Eukaryota</taxon>
        <taxon>Fungi</taxon>
        <taxon>Dikarya</taxon>
        <taxon>Basidiomycota</taxon>
        <taxon>Agaricomycotina</taxon>
        <taxon>Agaricomycetes</taxon>
        <taxon>Agaricomycetidae</taxon>
        <taxon>Agaricales</taxon>
        <taxon>Marasmiineae</taxon>
        <taxon>Mycenaceae</taxon>
        <taxon>Roridomyces</taxon>
    </lineage>
</organism>
<dbReference type="SUPFAM" id="SSF81383">
    <property type="entry name" value="F-box domain"/>
    <property type="match status" value="1"/>
</dbReference>
<proteinExistence type="predicted"/>
<evidence type="ECO:0008006" key="3">
    <source>
        <dbReference type="Google" id="ProtNLM"/>
    </source>
</evidence>
<keyword evidence="2" id="KW-1185">Reference proteome</keyword>
<protein>
    <recommendedName>
        <fullName evidence="3">F-box domain-containing protein</fullName>
    </recommendedName>
</protein>
<dbReference type="Proteomes" id="UP001221142">
    <property type="component" value="Unassembled WGS sequence"/>
</dbReference>
<accession>A0AAD7C7N5</accession>
<dbReference type="Gene3D" id="3.80.10.10">
    <property type="entry name" value="Ribonuclease Inhibitor"/>
    <property type="match status" value="1"/>
</dbReference>
<dbReference type="InterPro" id="IPR032675">
    <property type="entry name" value="LRR_dom_sf"/>
</dbReference>
<sequence>MRDDKPCRSRLTEKEHGHDPPGLCSCMANRLPFEIWLHIKGFLDPTESEWLYSINSAWFQMVMDDRYRVLDLTLIDSRVLARLPVLRDPDISKRVRHLCISVAALERAEVRLIMEIIPTLSNVSECSVVWNFRGTQEAAAHALEATILPAVWATCGATLKKLDISAQASRLNKVLASNVYFSQLETFSLELLRQSESESIVAEAASLFFPRVNPRLTTLSIHCRRALDPSSVLNQLQLFSRLQSLTLVSYPSELKDPSGLETFFAHCASHLCHLKLSLSHSALSSKERGINTLHMANAHIPLLETLEIAFGCPDTRDTLSLIPSELHSLFDGARTTLHRLVLEEIALNLEDLRALTSVLVGCDGLRSLTVSVAEFTAAHIDIIARNSHMISALGVVYVFTAQEKHQFEADLSLQSSTYNHWKLREISIWRWKRTVDHSRWDLVQPFATCIPTIETFFGMPVPRPGQSSRNSIVPRMLEALELVG</sequence>
<dbReference type="SUPFAM" id="SSF52047">
    <property type="entry name" value="RNI-like"/>
    <property type="match status" value="1"/>
</dbReference>
<evidence type="ECO:0000313" key="1">
    <source>
        <dbReference type="EMBL" id="KAJ7641518.1"/>
    </source>
</evidence>
<comment type="caution">
    <text evidence="1">The sequence shown here is derived from an EMBL/GenBank/DDBJ whole genome shotgun (WGS) entry which is preliminary data.</text>
</comment>
<evidence type="ECO:0000313" key="2">
    <source>
        <dbReference type="Proteomes" id="UP001221142"/>
    </source>
</evidence>
<dbReference type="InterPro" id="IPR036047">
    <property type="entry name" value="F-box-like_dom_sf"/>
</dbReference>
<name>A0AAD7C7N5_9AGAR</name>
<dbReference type="AlphaFoldDB" id="A0AAD7C7N5"/>
<gene>
    <name evidence="1" type="ORF">FB45DRAFT_358902</name>
</gene>
<reference evidence="1" key="1">
    <citation type="submission" date="2023-03" db="EMBL/GenBank/DDBJ databases">
        <title>Massive genome expansion in bonnet fungi (Mycena s.s.) driven by repeated elements and novel gene families across ecological guilds.</title>
        <authorList>
            <consortium name="Lawrence Berkeley National Laboratory"/>
            <person name="Harder C.B."/>
            <person name="Miyauchi S."/>
            <person name="Viragh M."/>
            <person name="Kuo A."/>
            <person name="Thoen E."/>
            <person name="Andreopoulos B."/>
            <person name="Lu D."/>
            <person name="Skrede I."/>
            <person name="Drula E."/>
            <person name="Henrissat B."/>
            <person name="Morin E."/>
            <person name="Kohler A."/>
            <person name="Barry K."/>
            <person name="LaButti K."/>
            <person name="Morin E."/>
            <person name="Salamov A."/>
            <person name="Lipzen A."/>
            <person name="Mereny Z."/>
            <person name="Hegedus B."/>
            <person name="Baldrian P."/>
            <person name="Stursova M."/>
            <person name="Weitz H."/>
            <person name="Taylor A."/>
            <person name="Grigoriev I.V."/>
            <person name="Nagy L.G."/>
            <person name="Martin F."/>
            <person name="Kauserud H."/>
        </authorList>
    </citation>
    <scope>NUCLEOTIDE SEQUENCE</scope>
    <source>
        <strain evidence="1">9284</strain>
    </source>
</reference>